<evidence type="ECO:0000313" key="3">
    <source>
        <dbReference type="Proteomes" id="UP001370348"/>
    </source>
</evidence>
<proteinExistence type="predicted"/>
<gene>
    <name evidence="2" type="ORF">LZC94_16475</name>
</gene>
<reference evidence="2 3" key="1">
    <citation type="submission" date="2021-12" db="EMBL/GenBank/DDBJ databases">
        <title>Discovery of the Pendulisporaceae a myxobacterial family with distinct sporulation behavior and unique specialized metabolism.</title>
        <authorList>
            <person name="Garcia R."/>
            <person name="Popoff A."/>
            <person name="Bader C.D."/>
            <person name="Loehr J."/>
            <person name="Walesch S."/>
            <person name="Walt C."/>
            <person name="Boldt J."/>
            <person name="Bunk B."/>
            <person name="Haeckl F.J.F.P.J."/>
            <person name="Gunesch A.P."/>
            <person name="Birkelbach J."/>
            <person name="Nuebel U."/>
            <person name="Pietschmann T."/>
            <person name="Bach T."/>
            <person name="Mueller R."/>
        </authorList>
    </citation>
    <scope>NUCLEOTIDE SEQUENCE [LARGE SCALE GENOMIC DNA]</scope>
    <source>
        <strain evidence="2 3">MSr11954</strain>
    </source>
</reference>
<feature type="signal peptide" evidence="1">
    <location>
        <begin position="1"/>
        <end position="27"/>
    </location>
</feature>
<evidence type="ECO:0000256" key="1">
    <source>
        <dbReference type="SAM" id="SignalP"/>
    </source>
</evidence>
<dbReference type="RefSeq" id="WP_394828446.1">
    <property type="nucleotide sequence ID" value="NZ_CP089984.1"/>
</dbReference>
<sequence>MNRRHIIGGSLLGSIVSLALCAKSAYAADPWIARPLTLPPLHLSADVGLGFAQYRDGVNSDGTYNHSLGSGSNLEAAVGLPILGEVGVRTGARFGDGGKASGADAFGRLFDKQTVGQGPDTFANPEVFLRGTLLDLEMVAIGLDTRFVLPLASDTSTTVPGPTPGTTQKLEVNDSYFSWVPGVPVRVRIPNLARIDTGIYIPFQFAEKTIYAVDIPAHLWFQSGDIFFGPLVGVRFSHNPLVVGDEDKGDIRLGFGGGYTVAGFVDLKAQLYANSINHEPDKGGSWTNTIGFGLGAGINIP</sequence>
<organism evidence="2 3">
    <name type="scientific">Pendulispora albinea</name>
    <dbReference type="NCBI Taxonomy" id="2741071"/>
    <lineage>
        <taxon>Bacteria</taxon>
        <taxon>Pseudomonadati</taxon>
        <taxon>Myxococcota</taxon>
        <taxon>Myxococcia</taxon>
        <taxon>Myxococcales</taxon>
        <taxon>Sorangiineae</taxon>
        <taxon>Pendulisporaceae</taxon>
        <taxon>Pendulispora</taxon>
    </lineage>
</organism>
<dbReference type="Proteomes" id="UP001370348">
    <property type="component" value="Chromosome"/>
</dbReference>
<name>A0ABZ2M8K2_9BACT</name>
<evidence type="ECO:0008006" key="4">
    <source>
        <dbReference type="Google" id="ProtNLM"/>
    </source>
</evidence>
<dbReference type="EMBL" id="CP089984">
    <property type="protein sequence ID" value="WXB18820.1"/>
    <property type="molecule type" value="Genomic_DNA"/>
</dbReference>
<accession>A0ABZ2M8K2</accession>
<protein>
    <recommendedName>
        <fullName evidence="4">Outer membrane protein beta-barrel domain-containing protein</fullName>
    </recommendedName>
</protein>
<keyword evidence="1" id="KW-0732">Signal</keyword>
<feature type="chain" id="PRO_5045624511" description="Outer membrane protein beta-barrel domain-containing protein" evidence="1">
    <location>
        <begin position="28"/>
        <end position="301"/>
    </location>
</feature>
<evidence type="ECO:0000313" key="2">
    <source>
        <dbReference type="EMBL" id="WXB18820.1"/>
    </source>
</evidence>
<keyword evidence="3" id="KW-1185">Reference proteome</keyword>